<comment type="caution">
    <text evidence="1">The sequence shown here is derived from an EMBL/GenBank/DDBJ whole genome shotgun (WGS) entry which is preliminary data.</text>
</comment>
<protein>
    <recommendedName>
        <fullName evidence="3">ArsR family transcriptional regulator</fullName>
    </recommendedName>
</protein>
<name>A0A2S8S6J0_9RHOB</name>
<sequence>MTDYAETVRQHRRLAILRHLEEVPDYTSNSSILQGVLQGLGLPSSSDQVVTDLAWLKEQGFIDVTGSQDFSVVSATRRGVEIARGMATHPDIQRPRPRR</sequence>
<dbReference type="OrthoDB" id="7855192at2"/>
<proteinExistence type="predicted"/>
<keyword evidence="2" id="KW-1185">Reference proteome</keyword>
<accession>A0A2S8S6J0</accession>
<reference evidence="1 2" key="1">
    <citation type="submission" date="2018-02" db="EMBL/GenBank/DDBJ databases">
        <title>Genomic Encyclopedia of Archaeal and Bacterial Type Strains, Phase II (KMG-II): from individual species to whole genera.</title>
        <authorList>
            <person name="Goeker M."/>
        </authorList>
    </citation>
    <scope>NUCLEOTIDE SEQUENCE [LARGE SCALE GENOMIC DNA]</scope>
    <source>
        <strain evidence="1 2">DSM 18921</strain>
    </source>
</reference>
<dbReference type="Proteomes" id="UP000238338">
    <property type="component" value="Unassembled WGS sequence"/>
</dbReference>
<dbReference type="EMBL" id="PVEP01000005">
    <property type="protein sequence ID" value="PQV56394.1"/>
    <property type="molecule type" value="Genomic_DNA"/>
</dbReference>
<evidence type="ECO:0000313" key="2">
    <source>
        <dbReference type="Proteomes" id="UP000238338"/>
    </source>
</evidence>
<organism evidence="1 2">
    <name type="scientific">Albidovulum denitrificans</name>
    <dbReference type="NCBI Taxonomy" id="404881"/>
    <lineage>
        <taxon>Bacteria</taxon>
        <taxon>Pseudomonadati</taxon>
        <taxon>Pseudomonadota</taxon>
        <taxon>Alphaproteobacteria</taxon>
        <taxon>Rhodobacterales</taxon>
        <taxon>Paracoccaceae</taxon>
        <taxon>Albidovulum</taxon>
    </lineage>
</organism>
<evidence type="ECO:0008006" key="3">
    <source>
        <dbReference type="Google" id="ProtNLM"/>
    </source>
</evidence>
<evidence type="ECO:0000313" key="1">
    <source>
        <dbReference type="EMBL" id="PQV56394.1"/>
    </source>
</evidence>
<gene>
    <name evidence="1" type="ORF">LX70_02660</name>
</gene>
<dbReference type="AlphaFoldDB" id="A0A2S8S6J0"/>
<dbReference type="RefSeq" id="WP_105515236.1">
    <property type="nucleotide sequence ID" value="NZ_PVEP01000005.1"/>
</dbReference>